<accession>A0A0G4KA51</accession>
<evidence type="ECO:0000313" key="1">
    <source>
        <dbReference type="EMBL" id="CRF35190.1"/>
    </source>
</evidence>
<evidence type="ECO:0000313" key="2">
    <source>
        <dbReference type="Proteomes" id="UP000043763"/>
    </source>
</evidence>
<sequence length="78" mass="9695">MNTIIIILNRFKDNKYSKTIKEIIFYIFYNFNKNIKSEEIINYDNFIYILNKIIKEKYGENDEFYKALYDELKKYLNI</sequence>
<gene>
    <name evidence="1" type="ORF">BRSU_2490</name>
</gene>
<dbReference type="Proteomes" id="UP000043763">
    <property type="component" value="Unassembled WGS sequence"/>
</dbReference>
<reference evidence="2" key="1">
    <citation type="submission" date="2015-04" db="EMBL/GenBank/DDBJ databases">
        <authorList>
            <person name="Mushtaq Mamoona"/>
        </authorList>
    </citation>
    <scope>NUCLEOTIDE SEQUENCE [LARGE SCALE GENOMIC DNA]</scope>
    <source>
        <strain evidence="2">AN4859/03</strain>
    </source>
</reference>
<dbReference type="RefSeq" id="WP_048595835.1">
    <property type="nucleotide sequence ID" value="NZ_CVLB01000003.1"/>
</dbReference>
<dbReference type="AlphaFoldDB" id="A0A0G4KA51"/>
<keyword evidence="2" id="KW-1185">Reference proteome</keyword>
<proteinExistence type="predicted"/>
<dbReference type="EMBL" id="CVLB01000003">
    <property type="protein sequence ID" value="CRF35190.1"/>
    <property type="molecule type" value="Genomic_DNA"/>
</dbReference>
<organism evidence="1 2">
    <name type="scientific">Brachyspira suanatina</name>
    <dbReference type="NCBI Taxonomy" id="381802"/>
    <lineage>
        <taxon>Bacteria</taxon>
        <taxon>Pseudomonadati</taxon>
        <taxon>Spirochaetota</taxon>
        <taxon>Spirochaetia</taxon>
        <taxon>Brachyspirales</taxon>
        <taxon>Brachyspiraceae</taxon>
        <taxon>Brachyspira</taxon>
    </lineage>
</organism>
<protein>
    <submittedName>
        <fullName evidence="1">Uncharacterized protein</fullName>
    </submittedName>
</protein>
<name>A0A0G4KA51_9SPIR</name>